<dbReference type="InterPro" id="IPR011659">
    <property type="entry name" value="WD40"/>
</dbReference>
<evidence type="ECO:0000256" key="3">
    <source>
        <dbReference type="SAM" id="SignalP"/>
    </source>
</evidence>
<dbReference type="AlphaFoldDB" id="A0A170PIC6"/>
<organism evidence="4 5">
    <name type="scientific">Candidatus Promineifilum breve</name>
    <dbReference type="NCBI Taxonomy" id="1806508"/>
    <lineage>
        <taxon>Bacteria</taxon>
        <taxon>Bacillati</taxon>
        <taxon>Chloroflexota</taxon>
        <taxon>Ardenticatenia</taxon>
        <taxon>Candidatus Promineifilales</taxon>
        <taxon>Candidatus Promineifilaceae</taxon>
        <taxon>Candidatus Promineifilum</taxon>
    </lineage>
</organism>
<dbReference type="Pfam" id="PF07676">
    <property type="entry name" value="PD40"/>
    <property type="match status" value="2"/>
</dbReference>
<dbReference type="OrthoDB" id="108903at2"/>
<feature type="signal peptide" evidence="3">
    <location>
        <begin position="1"/>
        <end position="21"/>
    </location>
</feature>
<evidence type="ECO:0000256" key="2">
    <source>
        <dbReference type="SAM" id="MobiDB-lite"/>
    </source>
</evidence>
<dbReference type="Proteomes" id="UP000215027">
    <property type="component" value="Chromosome I"/>
</dbReference>
<dbReference type="PANTHER" id="PTHR36842:SF1">
    <property type="entry name" value="PROTEIN TOLB"/>
    <property type="match status" value="1"/>
</dbReference>
<feature type="region of interest" description="Disordered" evidence="2">
    <location>
        <begin position="34"/>
        <end position="61"/>
    </location>
</feature>
<dbReference type="PANTHER" id="PTHR36842">
    <property type="entry name" value="PROTEIN TOLB HOMOLOG"/>
    <property type="match status" value="1"/>
</dbReference>
<dbReference type="InterPro" id="IPR011042">
    <property type="entry name" value="6-blade_b-propeller_TolB-like"/>
</dbReference>
<accession>A0A170PIC6</accession>
<reference evidence="4" key="1">
    <citation type="submission" date="2016-01" db="EMBL/GenBank/DDBJ databases">
        <authorList>
            <person name="Mcilroy J.S."/>
            <person name="Karst M S."/>
            <person name="Albertsen M."/>
        </authorList>
    </citation>
    <scope>NUCLEOTIDE SEQUENCE</scope>
    <source>
        <strain evidence="4">Cfx-K</strain>
    </source>
</reference>
<dbReference type="SUPFAM" id="SSF82171">
    <property type="entry name" value="DPP6 N-terminal domain-like"/>
    <property type="match status" value="1"/>
</dbReference>
<gene>
    <name evidence="4" type="ORF">CFX0092_A2889</name>
</gene>
<dbReference type="RefSeq" id="WP_095044057.1">
    <property type="nucleotide sequence ID" value="NZ_LN890655.1"/>
</dbReference>
<keyword evidence="3" id="KW-0732">Signal</keyword>
<dbReference type="KEGG" id="pbf:CFX0092_A2889"/>
<feature type="chain" id="PRO_5008241765" evidence="3">
    <location>
        <begin position="22"/>
        <end position="481"/>
    </location>
</feature>
<evidence type="ECO:0000256" key="1">
    <source>
        <dbReference type="ARBA" id="ARBA00009820"/>
    </source>
</evidence>
<evidence type="ECO:0000313" key="5">
    <source>
        <dbReference type="Proteomes" id="UP000215027"/>
    </source>
</evidence>
<dbReference type="Gene3D" id="2.120.10.30">
    <property type="entry name" value="TolB, C-terminal domain"/>
    <property type="match status" value="2"/>
</dbReference>
<dbReference type="PROSITE" id="PS51257">
    <property type="entry name" value="PROKAR_LIPOPROTEIN"/>
    <property type="match status" value="1"/>
</dbReference>
<proteinExistence type="inferred from homology"/>
<feature type="region of interest" description="Disordered" evidence="2">
    <location>
        <begin position="81"/>
        <end position="108"/>
    </location>
</feature>
<sequence length="481" mass="52693">MNTSRALILWVWLILFSLTGAACVPTAAPEPTAALPSGDTPAAMPTPAADAAATLSPSATPDVYPPLPTPTHTLPPYPWPTVTPGPTDPPEPTEVPTETIPPVPTMPPTPVVTRIPPAAPPFVAFPEGTTAQPFTLYYRDGEVILSLSSAPGATPQPFLDPWAEFGHYLPPRPEVVSYWGALSPDGRTMALNLTDDPVSKAPGGATDWFSPAPHPVTIYLMDMTTRELRHLVADGFIPVWSPDSRRLAYRSTQTFGLWIVDVTTGEAREVYPVSDGHFVNEYAWAFDNRHMSLTDELLFESRELIVIDTDGVTAPQSIVPEKSYGTSLAQWSPISNQITLALIGEGRDPLSDLWIMNPDGTDRRQLTRDLHVLGGLPQWSPDSRWIVISALAAYEAEPSWYDLWLVDPANAELRRLTYDEDTGQDDDLGNDIQPMWSPDGTQLIYFKSSAQLWVMSLIDGSSRQLLQSENDLYDSGLVIGR</sequence>
<evidence type="ECO:0000313" key="4">
    <source>
        <dbReference type="EMBL" id="CUS04767.2"/>
    </source>
</evidence>
<keyword evidence="5" id="KW-1185">Reference proteome</keyword>
<dbReference type="EMBL" id="LN890655">
    <property type="protein sequence ID" value="CUS04767.2"/>
    <property type="molecule type" value="Genomic_DNA"/>
</dbReference>
<name>A0A170PIC6_9CHLR</name>
<comment type="similarity">
    <text evidence="1">Belongs to the TolB family.</text>
</comment>
<protein>
    <submittedName>
        <fullName evidence="4">Uncharacterized protein</fullName>
    </submittedName>
</protein>